<evidence type="ECO:0000256" key="1">
    <source>
        <dbReference type="SAM" id="MobiDB-lite"/>
    </source>
</evidence>
<sequence>MTDVSGTTKTVITVFTATHATDREVEDSNVSKKDKTSLKEKEIPVVHDQGFFQHDTGDSYDGYFEAKKKDRVIKMHGFGVYTTAEGDRYQGHWDQDRFGWTDEVVISYIDGAKFEGIVKDWSYAGKGKYTYPDGGHLHCEFADNCPTGNLRLTDPNGHIWLGKAELGFAWFEPVNHFYDFLETASATRSKRRHHKGMSKKSLSRSKHKLASSLSYQNIKKREISMT</sequence>
<dbReference type="PANTHER" id="PTHR46917">
    <property type="entry name" value="MORN REPEAT-CONTAINING PROTEIN 2"/>
    <property type="match status" value="1"/>
</dbReference>
<protein>
    <recommendedName>
        <fullName evidence="4">MORN repeat-containing protein</fullName>
    </recommendedName>
</protein>
<dbReference type="SUPFAM" id="SSF82185">
    <property type="entry name" value="Histone H3 K4-specific methyltransferase SET7/9 N-terminal domain"/>
    <property type="match status" value="1"/>
</dbReference>
<evidence type="ECO:0008006" key="4">
    <source>
        <dbReference type="Google" id="ProtNLM"/>
    </source>
</evidence>
<proteinExistence type="predicted"/>
<dbReference type="PANTHER" id="PTHR46917:SF1">
    <property type="entry name" value="MORN REPEAT-CONTAINING PROTEIN 2"/>
    <property type="match status" value="1"/>
</dbReference>
<feature type="compositionally biased region" description="Basic residues" evidence="1">
    <location>
        <begin position="190"/>
        <end position="209"/>
    </location>
</feature>
<evidence type="ECO:0000313" key="2">
    <source>
        <dbReference type="EMBL" id="CAH1639203.1"/>
    </source>
</evidence>
<feature type="region of interest" description="Disordered" evidence="1">
    <location>
        <begin position="190"/>
        <end position="211"/>
    </location>
</feature>
<keyword evidence="3" id="KW-1185">Reference proteome</keyword>
<dbReference type="Gene3D" id="2.20.110.10">
    <property type="entry name" value="Histone H3 K4-specific methyltransferase SET7/9 N-terminal domain"/>
    <property type="match status" value="1"/>
</dbReference>
<gene>
    <name evidence="2" type="ORF">SPLIT_LOCUS4560</name>
</gene>
<dbReference type="AlphaFoldDB" id="A0A9P0N2J8"/>
<reference evidence="2" key="1">
    <citation type="submission" date="2022-02" db="EMBL/GenBank/DDBJ databases">
        <authorList>
            <person name="King R."/>
        </authorList>
    </citation>
    <scope>NUCLEOTIDE SEQUENCE</scope>
</reference>
<dbReference type="InterPro" id="IPR052849">
    <property type="entry name" value="MORN_repeat_protein"/>
</dbReference>
<dbReference type="Proteomes" id="UP001153321">
    <property type="component" value="Chromosome 19"/>
</dbReference>
<organism evidence="2 3">
    <name type="scientific">Spodoptera littoralis</name>
    <name type="common">Egyptian cotton leafworm</name>
    <dbReference type="NCBI Taxonomy" id="7109"/>
    <lineage>
        <taxon>Eukaryota</taxon>
        <taxon>Metazoa</taxon>
        <taxon>Ecdysozoa</taxon>
        <taxon>Arthropoda</taxon>
        <taxon>Hexapoda</taxon>
        <taxon>Insecta</taxon>
        <taxon>Pterygota</taxon>
        <taxon>Neoptera</taxon>
        <taxon>Endopterygota</taxon>
        <taxon>Lepidoptera</taxon>
        <taxon>Glossata</taxon>
        <taxon>Ditrysia</taxon>
        <taxon>Noctuoidea</taxon>
        <taxon>Noctuidae</taxon>
        <taxon>Amphipyrinae</taxon>
        <taxon>Spodoptera</taxon>
    </lineage>
</organism>
<name>A0A9P0N2J8_SPOLI</name>
<accession>A0A9P0N2J8</accession>
<evidence type="ECO:0000313" key="3">
    <source>
        <dbReference type="Proteomes" id="UP001153321"/>
    </source>
</evidence>
<dbReference type="EMBL" id="LR824550">
    <property type="protein sequence ID" value="CAH1639203.1"/>
    <property type="molecule type" value="Genomic_DNA"/>
</dbReference>